<evidence type="ECO:0000313" key="4">
    <source>
        <dbReference type="EMBL" id="CCD26546.1"/>
    </source>
</evidence>
<protein>
    <recommendedName>
        <fullName evidence="3">RRM domain-containing protein</fullName>
    </recommendedName>
</protein>
<dbReference type="SMART" id="SM00360">
    <property type="entry name" value="RRM"/>
    <property type="match status" value="1"/>
</dbReference>
<feature type="compositionally biased region" description="Low complexity" evidence="2">
    <location>
        <begin position="194"/>
        <end position="204"/>
    </location>
</feature>
<dbReference type="InterPro" id="IPR012677">
    <property type="entry name" value="Nucleotide-bd_a/b_plait_sf"/>
</dbReference>
<dbReference type="GO" id="GO:0032040">
    <property type="term" value="C:small-subunit processome"/>
    <property type="evidence" value="ECO:0007669"/>
    <property type="project" value="EnsemblFungi"/>
</dbReference>
<dbReference type="SUPFAM" id="SSF54928">
    <property type="entry name" value="RNA-binding domain, RBD"/>
    <property type="match status" value="1"/>
</dbReference>
<dbReference type="GO" id="GO:0030515">
    <property type="term" value="F:snoRNA binding"/>
    <property type="evidence" value="ECO:0007669"/>
    <property type="project" value="EnsemblFungi"/>
</dbReference>
<feature type="region of interest" description="Disordered" evidence="2">
    <location>
        <begin position="1"/>
        <end position="72"/>
    </location>
</feature>
<dbReference type="GeneID" id="11496076"/>
<evidence type="ECO:0000256" key="2">
    <source>
        <dbReference type="SAM" id="MobiDB-lite"/>
    </source>
</evidence>
<dbReference type="InterPro" id="IPR000504">
    <property type="entry name" value="RRM_dom"/>
</dbReference>
<dbReference type="AlphaFoldDB" id="G0WFI5"/>
<dbReference type="Proteomes" id="UP000000689">
    <property type="component" value="Chromosome 8"/>
</dbReference>
<name>G0WFI5_NAUDC</name>
<evidence type="ECO:0000256" key="1">
    <source>
        <dbReference type="PROSITE-ProRule" id="PRU00176"/>
    </source>
</evidence>
<organism evidence="4 5">
    <name type="scientific">Naumovozyma dairenensis (strain ATCC 10597 / BCRC 20456 / CBS 421 / NBRC 0211 / NRRL Y-12639)</name>
    <name type="common">Saccharomyces dairenensis</name>
    <dbReference type="NCBI Taxonomy" id="1071378"/>
    <lineage>
        <taxon>Eukaryota</taxon>
        <taxon>Fungi</taxon>
        <taxon>Dikarya</taxon>
        <taxon>Ascomycota</taxon>
        <taxon>Saccharomycotina</taxon>
        <taxon>Saccharomycetes</taxon>
        <taxon>Saccharomycetales</taxon>
        <taxon>Saccharomycetaceae</taxon>
        <taxon>Naumovozyma</taxon>
    </lineage>
</organism>
<reference evidence="4 5" key="1">
    <citation type="journal article" date="2011" name="Proc. Natl. Acad. Sci. U.S.A.">
        <title>Evolutionary erosion of yeast sex chromosomes by mating-type switching accidents.</title>
        <authorList>
            <person name="Gordon J.L."/>
            <person name="Armisen D."/>
            <person name="Proux-Wera E."/>
            <person name="Oheigeartaigh S.S."/>
            <person name="Byrne K.P."/>
            <person name="Wolfe K.H."/>
        </authorList>
    </citation>
    <scope>NUCLEOTIDE SEQUENCE [LARGE SCALE GENOMIC DNA]</scope>
    <source>
        <strain evidence="5">ATCC 10597 / BCRC 20456 / CBS 421 / NBRC 0211 / NRRL Y-12639</strain>
    </source>
</reference>
<dbReference type="PROSITE" id="PS50102">
    <property type="entry name" value="RRM"/>
    <property type="match status" value="1"/>
</dbReference>
<dbReference type="STRING" id="1071378.G0WFI5"/>
<dbReference type="FunFam" id="3.30.70.330:FF:000573">
    <property type="entry name" value="Nop6p"/>
    <property type="match status" value="1"/>
</dbReference>
<evidence type="ECO:0000313" key="5">
    <source>
        <dbReference type="Proteomes" id="UP000000689"/>
    </source>
</evidence>
<evidence type="ECO:0000259" key="3">
    <source>
        <dbReference type="PROSITE" id="PS50102"/>
    </source>
</evidence>
<gene>
    <name evidence="4" type="primary">NDAI0H03730</name>
    <name evidence="4" type="ordered locus">NDAI_0H03730</name>
</gene>
<dbReference type="EMBL" id="HE580274">
    <property type="protein sequence ID" value="CCD26546.1"/>
    <property type="molecule type" value="Genomic_DNA"/>
</dbReference>
<feature type="region of interest" description="Disordered" evidence="2">
    <location>
        <begin position="182"/>
        <end position="222"/>
    </location>
</feature>
<feature type="compositionally biased region" description="Basic residues" evidence="2">
    <location>
        <begin position="7"/>
        <end position="18"/>
    </location>
</feature>
<dbReference type="GO" id="GO:0030686">
    <property type="term" value="C:90S preribosome"/>
    <property type="evidence" value="ECO:0007669"/>
    <property type="project" value="EnsemblFungi"/>
</dbReference>
<dbReference type="Gene3D" id="3.30.70.330">
    <property type="match status" value="1"/>
</dbReference>
<dbReference type="OrthoDB" id="167718at2759"/>
<dbReference type="GO" id="GO:0042274">
    <property type="term" value="P:ribosomal small subunit biogenesis"/>
    <property type="evidence" value="ECO:0007669"/>
    <property type="project" value="EnsemblFungi"/>
</dbReference>
<dbReference type="KEGG" id="ndi:NDAI_0H03730"/>
<dbReference type="RefSeq" id="XP_003671789.1">
    <property type="nucleotide sequence ID" value="XM_003671741.1"/>
</dbReference>
<feature type="compositionally biased region" description="Basic and acidic residues" evidence="2">
    <location>
        <begin position="19"/>
        <end position="42"/>
    </location>
</feature>
<dbReference type="eggNOG" id="ENOG502QVC2">
    <property type="taxonomic scope" value="Eukaryota"/>
</dbReference>
<dbReference type="InterPro" id="IPR035979">
    <property type="entry name" value="RBD_domain_sf"/>
</dbReference>
<dbReference type="OMA" id="LRFHHTM"/>
<feature type="domain" description="RRM" evidence="3">
    <location>
        <begin position="73"/>
        <end position="150"/>
    </location>
</feature>
<sequence length="222" mass="25262">MSEEKKLTKKQLKAQQFKKSKDEREQDKIKLEEEKTKKRSIEEEQEEPLKKKRKTRRGRKGKGKNGTGGGNRFIVFVGGLPRDITPTEIQSHFKSSSPDHIRLRSDKGIAFLEFDAEKDKTGIQRRMDVALLQHRTLLKEKRINVELTVGGGGNSKDRLEKLNKKNIKLDEERKERLTKLIKDSAQKKSEHASSAHAASGDSSSTTTVRGLHPDRAKLLAKQ</sequence>
<feature type="compositionally biased region" description="Basic residues" evidence="2">
    <location>
        <begin position="50"/>
        <end position="63"/>
    </location>
</feature>
<keyword evidence="1" id="KW-0694">RNA-binding</keyword>
<dbReference type="GO" id="GO:0019843">
    <property type="term" value="F:rRNA binding"/>
    <property type="evidence" value="ECO:0007669"/>
    <property type="project" value="EnsemblFungi"/>
</dbReference>
<keyword evidence="5" id="KW-1185">Reference proteome</keyword>
<feature type="compositionally biased region" description="Basic and acidic residues" evidence="2">
    <location>
        <begin position="182"/>
        <end position="193"/>
    </location>
</feature>
<feature type="compositionally biased region" description="Basic and acidic residues" evidence="2">
    <location>
        <begin position="211"/>
        <end position="222"/>
    </location>
</feature>
<dbReference type="Pfam" id="PF00076">
    <property type="entry name" value="RRM_1"/>
    <property type="match status" value="1"/>
</dbReference>
<proteinExistence type="predicted"/>
<dbReference type="HOGENOM" id="CLU_037639_2_0_1"/>
<accession>G0WFI5</accession>